<dbReference type="Pfam" id="PF13480">
    <property type="entry name" value="Acetyltransf_6"/>
    <property type="match status" value="1"/>
</dbReference>
<gene>
    <name evidence="2" type="ORF">MNBD_GAMMA05-1245</name>
</gene>
<evidence type="ECO:0000313" key="2">
    <source>
        <dbReference type="EMBL" id="VAW53742.1"/>
    </source>
</evidence>
<dbReference type="Gene3D" id="3.40.630.30">
    <property type="match status" value="1"/>
</dbReference>
<dbReference type="SUPFAM" id="SSF55729">
    <property type="entry name" value="Acyl-CoA N-acyltransferases (Nat)"/>
    <property type="match status" value="1"/>
</dbReference>
<name>A0A3B0WRQ2_9ZZZZ</name>
<proteinExistence type="predicted"/>
<sequence length="375" mass="43916">MPVFNVSSEPLTQVMSLQADWLELQARSDARYFQSWGWISCWLEKVALEQSVTLIRVRRDDVLVGLGLFVSASLLRRAFIRADVMFLNEYPLADNDMVIEYNGLLAQAGCEADVSQHCLQYLSQHSPSVDEFHFGAQSQLAYDGIALSDVINLRHRIEKQSQSWQVDLTKLTSGLDAYLETLSKNSREQIRYSLRQYEQNSSITFHVAEDVEQALSYFDALKIHHVKRWREKGESHAFAGKWESFHRYIIRQRFSEGEIQIIKLANEEQEIAYLFNYVWNKRVYVLQMGFNYSDNHRLKPGYLAHAMAVALNRDNGMLIYDFMHGYSRYKSSLSNMSETLTWSVFQRPRFRFKFERVITRLVRMLRKNSESYSDS</sequence>
<protein>
    <recommendedName>
        <fullName evidence="1">BioF2-like acetyltransferase domain-containing protein</fullName>
    </recommendedName>
</protein>
<evidence type="ECO:0000259" key="1">
    <source>
        <dbReference type="Pfam" id="PF13480"/>
    </source>
</evidence>
<organism evidence="2">
    <name type="scientific">hydrothermal vent metagenome</name>
    <dbReference type="NCBI Taxonomy" id="652676"/>
    <lineage>
        <taxon>unclassified sequences</taxon>
        <taxon>metagenomes</taxon>
        <taxon>ecological metagenomes</taxon>
    </lineage>
</organism>
<dbReference type="EMBL" id="UOFE01000035">
    <property type="protein sequence ID" value="VAW53742.1"/>
    <property type="molecule type" value="Genomic_DNA"/>
</dbReference>
<dbReference type="AlphaFoldDB" id="A0A3B0WRQ2"/>
<dbReference type="InterPro" id="IPR038740">
    <property type="entry name" value="BioF2-like_GNAT_dom"/>
</dbReference>
<dbReference type="InterPro" id="IPR016181">
    <property type="entry name" value="Acyl_CoA_acyltransferase"/>
</dbReference>
<accession>A0A3B0WRQ2</accession>
<feature type="domain" description="BioF2-like acetyltransferase" evidence="1">
    <location>
        <begin position="185"/>
        <end position="331"/>
    </location>
</feature>
<reference evidence="2" key="1">
    <citation type="submission" date="2018-06" db="EMBL/GenBank/DDBJ databases">
        <authorList>
            <person name="Zhirakovskaya E."/>
        </authorList>
    </citation>
    <scope>NUCLEOTIDE SEQUENCE</scope>
</reference>